<dbReference type="InterPro" id="IPR000477">
    <property type="entry name" value="RT_dom"/>
</dbReference>
<organism evidence="2 3">
    <name type="scientific">Hydra vulgaris</name>
    <name type="common">Hydra</name>
    <name type="synonym">Hydra attenuata</name>
    <dbReference type="NCBI Taxonomy" id="6087"/>
    <lineage>
        <taxon>Eukaryota</taxon>
        <taxon>Metazoa</taxon>
        <taxon>Cnidaria</taxon>
        <taxon>Hydrozoa</taxon>
        <taxon>Hydroidolina</taxon>
        <taxon>Anthoathecata</taxon>
        <taxon>Aplanulata</taxon>
        <taxon>Hydridae</taxon>
        <taxon>Hydra</taxon>
    </lineage>
</organism>
<keyword evidence="2" id="KW-1185">Reference proteome</keyword>
<reference evidence="3" key="1">
    <citation type="submission" date="2025-08" db="UniProtKB">
        <authorList>
            <consortium name="RefSeq"/>
        </authorList>
    </citation>
    <scope>IDENTIFICATION</scope>
</reference>
<sequence length="950" mass="109726">MDSSRSKNFDIFKFNDFILNKESDPDQSYFSETDALQSNCSYFYTFEIKEFLERDKFNAIHINIRSFKKNFENLCNSFEENLTIFSVICLIETLCSSADSNLDNNFKIPGYNLISLGRKTNKRGGGLIIYVKENLRYFVRHDMSISDVNIEVLTIEILGNKTKNIVIRCCYRPPTGEINTFSSFLHDDIVNKINHEKKLLYILGDLNLNCFEYHVKKDINGFYNGLFENGAVPLINKPTRITQTTTSLIDNIITNDIFNNSLKKGIIKTKNVFEDINLIYKSFFKIFYEIYDINFPKVEINYKHKKIKSPWITKGILKSSKIKQKLYIKYLKLKTTESKTNYKNYVRLFERLRKNSKLIYYTNLLEKYKLNSKRTWQLINEITGNTKKTSQSLPSVIKVDDNFILDQKTIASEFNKYFVSVGQNLAEIIPNPKKSFKATYDPLNSYLNFFDLSFEEFESAYKLLKSNKAVGPDNINGNVIINCFDVLKDILFQIFKCSINQGVFPDDLKIAKIIPIFKEGEKTNVKHYRPISILSVFSKILERILYNRIYNHLSSNKLLYNMQYGFKKNNSTEHAIIQLTRSISDSFNNSKFTLGVFIDLAKAFDTINHKILSKKLKCCGITGNVLKLLKSYLTNRKQFVYADETLSSNLLNISCGVPQGSILGPLLFLIYINDLYKASDLITIMFADDTNLFMSHKSIPTLFSCLNIELIKISDWFKTNKLSLNIDKTKWVLFHPLIKKHKLPINMPHLVIDNIQIKQVTVTNFLGVCIDENLTWKSHIKNLSKLTEQISYKTIKSKKGSDNSVISITSPNGGKPLMLLLEENDETILKGFLPTENVSIIQQEPRLTDYQVISVLKNLRLKWGWKCIVPLIKEAMRDQKEMASKFSHDIGKGHLKVTVTLYGLDDLTFIKPSIKVTRKRGIGSDNFNPTMLLTHVLICQHSWRFGSDNL</sequence>
<dbReference type="InterPro" id="IPR043502">
    <property type="entry name" value="DNA/RNA_pol_sf"/>
</dbReference>
<evidence type="ECO:0000313" key="2">
    <source>
        <dbReference type="Proteomes" id="UP001652625"/>
    </source>
</evidence>
<dbReference type="GeneID" id="136085560"/>
<dbReference type="Gene3D" id="3.60.10.10">
    <property type="entry name" value="Endonuclease/exonuclease/phosphatase"/>
    <property type="match status" value="1"/>
</dbReference>
<name>A0ABM4CMD1_HYDVU</name>
<dbReference type="Pfam" id="PF00078">
    <property type="entry name" value="RVT_1"/>
    <property type="match status" value="1"/>
</dbReference>
<dbReference type="InterPro" id="IPR036691">
    <property type="entry name" value="Endo/exonu/phosph_ase_sf"/>
</dbReference>
<dbReference type="SUPFAM" id="SSF56219">
    <property type="entry name" value="DNase I-like"/>
    <property type="match status" value="1"/>
</dbReference>
<dbReference type="CDD" id="cd01650">
    <property type="entry name" value="RT_nLTR_like"/>
    <property type="match status" value="1"/>
</dbReference>
<protein>
    <submittedName>
        <fullName evidence="3">Uncharacterized protein LOC136085560</fullName>
    </submittedName>
</protein>
<proteinExistence type="predicted"/>
<gene>
    <name evidence="3" type="primary">LOC136085560</name>
</gene>
<feature type="domain" description="Reverse transcriptase" evidence="1">
    <location>
        <begin position="497"/>
        <end position="770"/>
    </location>
</feature>
<dbReference type="PROSITE" id="PS50878">
    <property type="entry name" value="RT_POL"/>
    <property type="match status" value="1"/>
</dbReference>
<accession>A0ABM4CMD1</accession>
<dbReference type="RefSeq" id="XP_065662952.1">
    <property type="nucleotide sequence ID" value="XM_065806880.1"/>
</dbReference>
<dbReference type="PANTHER" id="PTHR33332">
    <property type="entry name" value="REVERSE TRANSCRIPTASE DOMAIN-CONTAINING PROTEIN"/>
    <property type="match status" value="1"/>
</dbReference>
<evidence type="ECO:0000259" key="1">
    <source>
        <dbReference type="PROSITE" id="PS50878"/>
    </source>
</evidence>
<dbReference type="Proteomes" id="UP001652625">
    <property type="component" value="Chromosome 09"/>
</dbReference>
<dbReference type="SUPFAM" id="SSF56672">
    <property type="entry name" value="DNA/RNA polymerases"/>
    <property type="match status" value="1"/>
</dbReference>
<evidence type="ECO:0000313" key="3">
    <source>
        <dbReference type="RefSeq" id="XP_065662952.1"/>
    </source>
</evidence>